<protein>
    <submittedName>
        <fullName evidence="1">Uncharacterized protein</fullName>
    </submittedName>
</protein>
<dbReference type="EMBL" id="JABCSC020000001">
    <property type="protein sequence ID" value="NSL53638.1"/>
    <property type="molecule type" value="Genomic_DNA"/>
</dbReference>
<evidence type="ECO:0000313" key="2">
    <source>
        <dbReference type="Proteomes" id="UP000778523"/>
    </source>
</evidence>
<proteinExistence type="predicted"/>
<dbReference type="Proteomes" id="UP000778523">
    <property type="component" value="Unassembled WGS sequence"/>
</dbReference>
<name>A0ABX2ID47_9RHOO</name>
<gene>
    <name evidence="1" type="ORF">HJ583_001230</name>
</gene>
<organism evidence="1 2">
    <name type="scientific">Uliginosibacterium aquaticum</name>
    <dbReference type="NCBI Taxonomy" id="2731212"/>
    <lineage>
        <taxon>Bacteria</taxon>
        <taxon>Pseudomonadati</taxon>
        <taxon>Pseudomonadota</taxon>
        <taxon>Betaproteobacteria</taxon>
        <taxon>Rhodocyclales</taxon>
        <taxon>Zoogloeaceae</taxon>
        <taxon>Uliginosibacterium</taxon>
    </lineage>
</organism>
<accession>A0ABX2ID47</accession>
<comment type="caution">
    <text evidence="1">The sequence shown here is derived from an EMBL/GenBank/DDBJ whole genome shotgun (WGS) entry which is preliminary data.</text>
</comment>
<dbReference type="RefSeq" id="WP_170019813.1">
    <property type="nucleotide sequence ID" value="NZ_JABCSC020000001.1"/>
</dbReference>
<evidence type="ECO:0000313" key="1">
    <source>
        <dbReference type="EMBL" id="NSL53638.1"/>
    </source>
</evidence>
<keyword evidence="2" id="KW-1185">Reference proteome</keyword>
<sequence>MNIHAREVLLRLMLLEELLAVADDEAGLEALLAGLSRLDEGLLQRLERDLGLVQTALERCSPV</sequence>
<reference evidence="1 2" key="1">
    <citation type="submission" date="2020-06" db="EMBL/GenBank/DDBJ databases">
        <title>Draft genome of Uliginosibacterium sp. IMCC34675.</title>
        <authorList>
            <person name="Song J."/>
        </authorList>
    </citation>
    <scope>NUCLEOTIDE SEQUENCE [LARGE SCALE GENOMIC DNA]</scope>
    <source>
        <strain evidence="1 2">IMCC34675</strain>
    </source>
</reference>